<sequence>MSQEMDWKQNSKELEAVEAEICFLLSDSFYTGDPNDISQIENEEYQENNPLPSFKREADSIVRTSEALGYEEELIIFYRQIVEKAVRYEKDFNSIRSYFWMRLWLREKDGKSAISFPWYDSLNEMQRFFSALESYDDPGKVYWDADQGWEIHVAVDDNFFYIRQLDPDEGEEHENIKVPKEGLIKTVDELNQRATSIIAALAEGVGVDVWSEHLQEARFGTHEWQPGELVNRIKKRGLFSRLLGR</sequence>
<gene>
    <name evidence="1" type="ORF">MA04_00178</name>
</gene>
<evidence type="ECO:0000313" key="2">
    <source>
        <dbReference type="Proteomes" id="UP001064106"/>
    </source>
</evidence>
<organism evidence="1 2">
    <name type="scientific">Alloalcanivorax balearicus MACL04</name>
    <dbReference type="NCBI Taxonomy" id="1177182"/>
    <lineage>
        <taxon>Bacteria</taxon>
        <taxon>Pseudomonadati</taxon>
        <taxon>Pseudomonadota</taxon>
        <taxon>Gammaproteobacteria</taxon>
        <taxon>Oceanospirillales</taxon>
        <taxon>Alcanivoracaceae</taxon>
        <taxon>Alloalcanivorax</taxon>
    </lineage>
</organism>
<name>A0ABT2QTL5_9GAMM</name>
<dbReference type="EMBL" id="ARXS01000001">
    <property type="protein sequence ID" value="MCU5780878.1"/>
    <property type="molecule type" value="Genomic_DNA"/>
</dbReference>
<comment type="caution">
    <text evidence="1">The sequence shown here is derived from an EMBL/GenBank/DDBJ whole genome shotgun (WGS) entry which is preliminary data.</text>
</comment>
<dbReference type="Proteomes" id="UP001064106">
    <property type="component" value="Unassembled WGS sequence"/>
</dbReference>
<proteinExistence type="predicted"/>
<dbReference type="RefSeq" id="WP_262459123.1">
    <property type="nucleotide sequence ID" value="NZ_ARXS01000001.1"/>
</dbReference>
<keyword evidence="2" id="KW-1185">Reference proteome</keyword>
<reference evidence="1" key="1">
    <citation type="submission" date="2012-09" db="EMBL/GenBank/DDBJ databases">
        <title>Genome Sequence of alkane-degrading Bacterium Alcanivorax balearicus MACL04.</title>
        <authorList>
            <person name="Lai Q."/>
            <person name="Shao Z."/>
        </authorList>
    </citation>
    <scope>NUCLEOTIDE SEQUENCE</scope>
    <source>
        <strain evidence="1">MACL04</strain>
    </source>
</reference>
<accession>A0ABT2QTL5</accession>
<evidence type="ECO:0000313" key="1">
    <source>
        <dbReference type="EMBL" id="MCU5780878.1"/>
    </source>
</evidence>
<protein>
    <submittedName>
        <fullName evidence="1">Uncharacterized protein</fullName>
    </submittedName>
</protein>